<protein>
    <submittedName>
        <fullName evidence="3">N-acetylmuramoyl-L-alanine amidase</fullName>
    </submittedName>
</protein>
<dbReference type="GO" id="GO:0008745">
    <property type="term" value="F:N-acetylmuramoyl-L-alanine amidase activity"/>
    <property type="evidence" value="ECO:0007669"/>
    <property type="project" value="InterPro"/>
</dbReference>
<organism evidence="3 4">
    <name type="scientific">Brevibacterium casei</name>
    <dbReference type="NCBI Taxonomy" id="33889"/>
    <lineage>
        <taxon>Bacteria</taxon>
        <taxon>Bacillati</taxon>
        <taxon>Actinomycetota</taxon>
        <taxon>Actinomycetes</taxon>
        <taxon>Micrococcales</taxon>
        <taxon>Brevibacteriaceae</taxon>
        <taxon>Brevibacterium</taxon>
    </lineage>
</organism>
<dbReference type="GO" id="GO:0009253">
    <property type="term" value="P:peptidoglycan catabolic process"/>
    <property type="evidence" value="ECO:0007669"/>
    <property type="project" value="InterPro"/>
</dbReference>
<evidence type="ECO:0000259" key="2">
    <source>
        <dbReference type="SMART" id="SM00644"/>
    </source>
</evidence>
<dbReference type="Gene3D" id="3.40.80.10">
    <property type="entry name" value="Peptidoglycan recognition protein-like"/>
    <property type="match status" value="1"/>
</dbReference>
<dbReference type="KEGG" id="bcau:I6G59_16270"/>
<dbReference type="SMART" id="SM00644">
    <property type="entry name" value="Ami_2"/>
    <property type="match status" value="1"/>
</dbReference>
<dbReference type="Pfam" id="PF01510">
    <property type="entry name" value="Amidase_2"/>
    <property type="match status" value="1"/>
</dbReference>
<accession>A0A7T2TGS3</accession>
<gene>
    <name evidence="3" type="ORF">I6G59_16270</name>
</gene>
<dbReference type="Proteomes" id="UP000594979">
    <property type="component" value="Chromosome"/>
</dbReference>
<dbReference type="SUPFAM" id="SSF55846">
    <property type="entry name" value="N-acetylmuramoyl-L-alanine amidase-like"/>
    <property type="match status" value="1"/>
</dbReference>
<feature type="domain" description="N-acetylmuramoyl-L-alanine amidase" evidence="2">
    <location>
        <begin position="25"/>
        <end position="158"/>
    </location>
</feature>
<dbReference type="RefSeq" id="WP_197931912.1">
    <property type="nucleotide sequence ID" value="NZ_CP065682.1"/>
</dbReference>
<evidence type="ECO:0000313" key="4">
    <source>
        <dbReference type="Proteomes" id="UP000594979"/>
    </source>
</evidence>
<dbReference type="CDD" id="cd06583">
    <property type="entry name" value="PGRP"/>
    <property type="match status" value="1"/>
</dbReference>
<sequence length="344" mass="37653">MAYALAPRIARAVKKSGLKAVWVGDWEGRGRATMRGVKTITLHHTATPRSFKRSTEYPTFNVVKNGRPGLPGPLAQLGLGRTGVVYVFAAGVANHAGKSRSSTMTNSYAIGIEAEGAMEDWPKAQYDAYLKLVRALLDEFDLSESRALRHAETCSPPGRKSDASFNGDTFRKRLTLTKTGGRPPAPKPTTPTPAPRKGIHNMSFKTSDRRTAKQPLPPNRETTLKTRAKNTWSFLTSTKRGETFMVNAHITINGLREGQVVEVWLRLGEYNAKTKKGATRYDYKRVTVHGRAGGGDVHAELTQVDKCNIGPKMGGDMRLYVVAKNVSGDGAVAVTDIKWTELTD</sequence>
<dbReference type="AlphaFoldDB" id="A0A7T2TGS3"/>
<dbReference type="InterPro" id="IPR002502">
    <property type="entry name" value="Amidase_domain"/>
</dbReference>
<reference evidence="3 4" key="1">
    <citation type="submission" date="2020-12" db="EMBL/GenBank/DDBJ databases">
        <title>FDA dAtabase for Regulatory Grade micrObial Sequences (FDA-ARGOS): Supporting development and validation of Infectious Disease Dx tests.</title>
        <authorList>
            <person name="Sproer C."/>
            <person name="Gronow S."/>
            <person name="Severitt S."/>
            <person name="Schroder I."/>
            <person name="Tallon L."/>
            <person name="Sadzewicz L."/>
            <person name="Zhao X."/>
            <person name="Boylan J."/>
            <person name="Ott S."/>
            <person name="Bowen H."/>
            <person name="Vavikolanu K."/>
            <person name="Mehta A."/>
            <person name="Aluvathingal J."/>
            <person name="Nadendla S."/>
            <person name="Lowell S."/>
            <person name="Myers T."/>
            <person name="Yan Y."/>
            <person name="Sichtig H."/>
        </authorList>
    </citation>
    <scope>NUCLEOTIDE SEQUENCE [LARGE SCALE GENOMIC DNA]</scope>
    <source>
        <strain evidence="3 4">FDAARGOS_902</strain>
    </source>
</reference>
<evidence type="ECO:0000256" key="1">
    <source>
        <dbReference type="SAM" id="MobiDB-lite"/>
    </source>
</evidence>
<feature type="compositionally biased region" description="Pro residues" evidence="1">
    <location>
        <begin position="183"/>
        <end position="194"/>
    </location>
</feature>
<proteinExistence type="predicted"/>
<evidence type="ECO:0000313" key="3">
    <source>
        <dbReference type="EMBL" id="QPS33464.1"/>
    </source>
</evidence>
<name>A0A7T2TGS3_9MICO</name>
<dbReference type="EMBL" id="CP065682">
    <property type="protein sequence ID" value="QPS33464.1"/>
    <property type="molecule type" value="Genomic_DNA"/>
</dbReference>
<dbReference type="InterPro" id="IPR036505">
    <property type="entry name" value="Amidase/PGRP_sf"/>
</dbReference>
<feature type="region of interest" description="Disordered" evidence="1">
    <location>
        <begin position="149"/>
        <end position="223"/>
    </location>
</feature>